<evidence type="ECO:0000256" key="7">
    <source>
        <dbReference type="ARBA" id="ARBA00023136"/>
    </source>
</evidence>
<dbReference type="Pfam" id="PF20398">
    <property type="entry name" value="DUF6691"/>
    <property type="match status" value="1"/>
</dbReference>
<feature type="transmembrane region" description="Helical" evidence="8">
    <location>
        <begin position="76"/>
        <end position="94"/>
    </location>
</feature>
<reference evidence="9" key="1">
    <citation type="journal article" date="2020" name="Stud. Mycol.">
        <title>101 Dothideomycetes genomes: a test case for predicting lifestyles and emergence of pathogens.</title>
        <authorList>
            <person name="Haridas S."/>
            <person name="Albert R."/>
            <person name="Binder M."/>
            <person name="Bloem J."/>
            <person name="Labutti K."/>
            <person name="Salamov A."/>
            <person name="Andreopoulos B."/>
            <person name="Baker S."/>
            <person name="Barry K."/>
            <person name="Bills G."/>
            <person name="Bluhm B."/>
            <person name="Cannon C."/>
            <person name="Castanera R."/>
            <person name="Culley D."/>
            <person name="Daum C."/>
            <person name="Ezra D."/>
            <person name="Gonzalez J."/>
            <person name="Henrissat B."/>
            <person name="Kuo A."/>
            <person name="Liang C."/>
            <person name="Lipzen A."/>
            <person name="Lutzoni F."/>
            <person name="Magnuson J."/>
            <person name="Mondo S."/>
            <person name="Nolan M."/>
            <person name="Ohm R."/>
            <person name="Pangilinan J."/>
            <person name="Park H.-J."/>
            <person name="Ramirez L."/>
            <person name="Alfaro M."/>
            <person name="Sun H."/>
            <person name="Tritt A."/>
            <person name="Yoshinaga Y."/>
            <person name="Zwiers L.-H."/>
            <person name="Turgeon B."/>
            <person name="Goodwin S."/>
            <person name="Spatafora J."/>
            <person name="Crous P."/>
            <person name="Grigoriev I."/>
        </authorList>
    </citation>
    <scope>NUCLEOTIDE SEQUENCE</scope>
    <source>
        <strain evidence="9">CBS 675.92</strain>
    </source>
</reference>
<keyword evidence="3" id="KW-1003">Cell membrane</keyword>
<evidence type="ECO:0000256" key="2">
    <source>
        <dbReference type="ARBA" id="ARBA00022448"/>
    </source>
</evidence>
<proteinExistence type="predicted"/>
<dbReference type="OrthoDB" id="10254418at2759"/>
<feature type="transmembrane region" description="Helical" evidence="8">
    <location>
        <begin position="245"/>
        <end position="263"/>
    </location>
</feature>
<comment type="subcellular location">
    <subcellularLocation>
        <location evidence="1">Cell inner membrane</location>
        <topology evidence="1">Multi-pass membrane protein</topology>
    </subcellularLocation>
</comment>
<feature type="transmembrane region" description="Helical" evidence="8">
    <location>
        <begin position="45"/>
        <end position="64"/>
    </location>
</feature>
<keyword evidence="2" id="KW-0813">Transport</keyword>
<keyword evidence="6 8" id="KW-1133">Transmembrane helix</keyword>
<feature type="transmembrane region" description="Helical" evidence="8">
    <location>
        <begin position="204"/>
        <end position="225"/>
    </location>
</feature>
<keyword evidence="10" id="KW-1185">Reference proteome</keyword>
<dbReference type="InterPro" id="IPR007272">
    <property type="entry name" value="Sulf_transp_TsuA/YedE"/>
</dbReference>
<evidence type="ECO:0000256" key="1">
    <source>
        <dbReference type="ARBA" id="ARBA00004429"/>
    </source>
</evidence>
<dbReference type="PANTHER" id="PTHR30574">
    <property type="entry name" value="INNER MEMBRANE PROTEIN YEDE"/>
    <property type="match status" value="1"/>
</dbReference>
<sequence length="341" mass="36323">MFTPIETSIGALLLHQATSILLHKNGSVLGCSGFTRRLFTSPSSFTLTFFVGMASSFLPLKLFLPDLLTRYPPVPTSLQAAIATVGIGALVGWGTKACSGCTSGHMLCGLSRLSARSTVAVAVFFPTAIISHHLVHPSLATEVCMGPVPCYTPTYPSRETTISLIALAALTILTGQVIPRLIASITRPTQAVKEAEAQANPKTNLAAYNATLFFSGLEFGLGLHISQMASPAKVASFLSFPSFQHWDPSLALVIAFGVLPNLLENWSKKFDFSKAPAFTEKYDLPRKTISDVDWEFLAGAAVFGIGWGLSGTCPGPAALRAFAQPQWGVLWMGGFWLGGLV</sequence>
<dbReference type="Proteomes" id="UP000800035">
    <property type="component" value="Unassembled WGS sequence"/>
</dbReference>
<dbReference type="EMBL" id="ML976978">
    <property type="protein sequence ID" value="KAF1963206.1"/>
    <property type="molecule type" value="Genomic_DNA"/>
</dbReference>
<evidence type="ECO:0000256" key="3">
    <source>
        <dbReference type="ARBA" id="ARBA00022475"/>
    </source>
</evidence>
<dbReference type="InterPro" id="IPR046513">
    <property type="entry name" value="DUF6691"/>
</dbReference>
<feature type="transmembrane region" description="Helical" evidence="8">
    <location>
        <begin position="115"/>
        <end position="135"/>
    </location>
</feature>
<protein>
    <submittedName>
        <fullName evidence="9">YeeE/YedE family integral membrane protein-like protein</fullName>
    </submittedName>
</protein>
<gene>
    <name evidence="9" type="ORF">CC80DRAFT_565970</name>
</gene>
<keyword evidence="5 8" id="KW-0812">Transmembrane</keyword>
<keyword evidence="4" id="KW-0997">Cell inner membrane</keyword>
<organism evidence="9 10">
    <name type="scientific">Byssothecium circinans</name>
    <dbReference type="NCBI Taxonomy" id="147558"/>
    <lineage>
        <taxon>Eukaryota</taxon>
        <taxon>Fungi</taxon>
        <taxon>Dikarya</taxon>
        <taxon>Ascomycota</taxon>
        <taxon>Pezizomycotina</taxon>
        <taxon>Dothideomycetes</taxon>
        <taxon>Pleosporomycetidae</taxon>
        <taxon>Pleosporales</taxon>
        <taxon>Massarineae</taxon>
        <taxon>Massarinaceae</taxon>
        <taxon>Byssothecium</taxon>
    </lineage>
</organism>
<accession>A0A6A5UJW0</accession>
<keyword evidence="7 8" id="KW-0472">Membrane</keyword>
<evidence type="ECO:0000313" key="10">
    <source>
        <dbReference type="Proteomes" id="UP000800035"/>
    </source>
</evidence>
<dbReference type="AlphaFoldDB" id="A0A6A5UJW0"/>
<evidence type="ECO:0000256" key="4">
    <source>
        <dbReference type="ARBA" id="ARBA00022519"/>
    </source>
</evidence>
<dbReference type="PANTHER" id="PTHR30574:SF1">
    <property type="entry name" value="SULPHUR TRANSPORT DOMAIN-CONTAINING PROTEIN"/>
    <property type="match status" value="1"/>
</dbReference>
<evidence type="ECO:0000256" key="8">
    <source>
        <dbReference type="SAM" id="Phobius"/>
    </source>
</evidence>
<evidence type="ECO:0000256" key="6">
    <source>
        <dbReference type="ARBA" id="ARBA00022989"/>
    </source>
</evidence>
<feature type="transmembrane region" description="Helical" evidence="8">
    <location>
        <begin position="162"/>
        <end position="183"/>
    </location>
</feature>
<evidence type="ECO:0000313" key="9">
    <source>
        <dbReference type="EMBL" id="KAF1963206.1"/>
    </source>
</evidence>
<dbReference type="GO" id="GO:0005886">
    <property type="term" value="C:plasma membrane"/>
    <property type="evidence" value="ECO:0007669"/>
    <property type="project" value="UniProtKB-SubCell"/>
</dbReference>
<evidence type="ECO:0000256" key="5">
    <source>
        <dbReference type="ARBA" id="ARBA00022692"/>
    </source>
</evidence>
<name>A0A6A5UJW0_9PLEO</name>